<evidence type="ECO:0000256" key="3">
    <source>
        <dbReference type="ARBA" id="ARBA00023098"/>
    </source>
</evidence>
<comment type="caution">
    <text evidence="4">The sequence shown here is derived from an EMBL/GenBank/DDBJ whole genome shotgun (WGS) entry which is preliminary data.</text>
</comment>
<name>A0A951PQ92_9CYAN</name>
<keyword evidence="1" id="KW-0444">Lipid biosynthesis</keyword>
<gene>
    <name evidence="4" type="ORF">KME25_26785</name>
</gene>
<organism evidence="4 5">
    <name type="scientific">Symplocastrum torsivum CPER-KK1</name>
    <dbReference type="NCBI Taxonomy" id="450513"/>
    <lineage>
        <taxon>Bacteria</taxon>
        <taxon>Bacillati</taxon>
        <taxon>Cyanobacteriota</taxon>
        <taxon>Cyanophyceae</taxon>
        <taxon>Oscillatoriophycideae</taxon>
        <taxon>Oscillatoriales</taxon>
        <taxon>Microcoleaceae</taxon>
        <taxon>Symplocastrum</taxon>
    </lineage>
</organism>
<sequence>MNYLAHLYLAEDSPESLLGNLLGDFMKGRSIDTYCDEIKKGIRLHQKVDIYTDSHPVVRESKRLISSVNRRYSGIIVDVFYDHFLAKNWLDYSSVSLREFTAKIYKILEQNESILPDSIKRVLPNIINGDLLMSYVEPQGITNALQRISLRLKRENNLGSASVDLIANYEQFKQDFYRFFPELIDYVKTLRYNSSFLG</sequence>
<dbReference type="PIRSF" id="PIRSF011489">
    <property type="entry name" value="DUF479"/>
    <property type="match status" value="1"/>
</dbReference>
<dbReference type="GO" id="GO:0006633">
    <property type="term" value="P:fatty acid biosynthetic process"/>
    <property type="evidence" value="ECO:0007669"/>
    <property type="project" value="InterPro"/>
</dbReference>
<reference evidence="4" key="1">
    <citation type="submission" date="2021-05" db="EMBL/GenBank/DDBJ databases">
        <authorList>
            <person name="Pietrasiak N."/>
            <person name="Ward R."/>
            <person name="Stajich J.E."/>
            <person name="Kurbessoian T."/>
        </authorList>
    </citation>
    <scope>NUCLEOTIDE SEQUENCE</scope>
    <source>
        <strain evidence="4">CPER-KK1</strain>
    </source>
</reference>
<evidence type="ECO:0000256" key="2">
    <source>
        <dbReference type="ARBA" id="ARBA00022801"/>
    </source>
</evidence>
<evidence type="ECO:0000313" key="5">
    <source>
        <dbReference type="Proteomes" id="UP000753908"/>
    </source>
</evidence>
<evidence type="ECO:0000256" key="1">
    <source>
        <dbReference type="ARBA" id="ARBA00022516"/>
    </source>
</evidence>
<evidence type="ECO:0000313" key="4">
    <source>
        <dbReference type="EMBL" id="MBW4548015.1"/>
    </source>
</evidence>
<dbReference type="Proteomes" id="UP000753908">
    <property type="component" value="Unassembled WGS sequence"/>
</dbReference>
<dbReference type="AlphaFoldDB" id="A0A951PQ92"/>
<dbReference type="Pfam" id="PF04336">
    <property type="entry name" value="ACP_PD"/>
    <property type="match status" value="1"/>
</dbReference>
<proteinExistence type="predicted"/>
<protein>
    <submittedName>
        <fullName evidence="4">DUF479 domain-containing protein</fullName>
    </submittedName>
</protein>
<keyword evidence="3" id="KW-0443">Lipid metabolism</keyword>
<dbReference type="InterPro" id="IPR007431">
    <property type="entry name" value="ACP_PD"/>
</dbReference>
<dbReference type="GO" id="GO:0008770">
    <property type="term" value="F:[acyl-carrier-protein] phosphodiesterase activity"/>
    <property type="evidence" value="ECO:0007669"/>
    <property type="project" value="InterPro"/>
</dbReference>
<dbReference type="EMBL" id="JAHHIF010000053">
    <property type="protein sequence ID" value="MBW4548015.1"/>
    <property type="molecule type" value="Genomic_DNA"/>
</dbReference>
<dbReference type="PANTHER" id="PTHR38764">
    <property type="entry name" value="ACYL CARRIER PROTEIN PHOSPHODIESTERASE"/>
    <property type="match status" value="1"/>
</dbReference>
<accession>A0A951PQ92</accession>
<dbReference type="PANTHER" id="PTHR38764:SF1">
    <property type="entry name" value="ACYL CARRIER PROTEIN PHOSPHODIESTERASE"/>
    <property type="match status" value="1"/>
</dbReference>
<reference evidence="4" key="2">
    <citation type="journal article" date="2022" name="Microbiol. Resour. Announc.">
        <title>Metagenome Sequencing to Explore Phylogenomics of Terrestrial Cyanobacteria.</title>
        <authorList>
            <person name="Ward R.D."/>
            <person name="Stajich J.E."/>
            <person name="Johansen J.R."/>
            <person name="Huntemann M."/>
            <person name="Clum A."/>
            <person name="Foster B."/>
            <person name="Foster B."/>
            <person name="Roux S."/>
            <person name="Palaniappan K."/>
            <person name="Varghese N."/>
            <person name="Mukherjee S."/>
            <person name="Reddy T.B.K."/>
            <person name="Daum C."/>
            <person name="Copeland A."/>
            <person name="Chen I.A."/>
            <person name="Ivanova N.N."/>
            <person name="Kyrpides N.C."/>
            <person name="Shapiro N."/>
            <person name="Eloe-Fadrosh E.A."/>
            <person name="Pietrasiak N."/>
        </authorList>
    </citation>
    <scope>NUCLEOTIDE SEQUENCE</scope>
    <source>
        <strain evidence="4">CPER-KK1</strain>
    </source>
</reference>
<keyword evidence="2" id="KW-0378">Hydrolase</keyword>